<dbReference type="AlphaFoldDB" id="A0A519BEA0"/>
<name>A0A519BEA0_ACIG2</name>
<sequence>MSKKLYTKNKIETSIINRNTAPDECKKLEIYIKEYKYNYSKITAEEIKEFKNMPSITDAIKKAALMIIGKGKRHPHHRLKSKNKLDIAKDILLDNQTKISGADNFHNLHEIIIKSLKKLKYIGPLYYYDTAFLIGAHLDKLPKKIYLHAGTKKGAKNMGINIRNKKYIEMGYIPCLEIFENYYLKPYEIEDFLCIYKEELSSVFKKYKP</sequence>
<accession>A0A519BEA0</accession>
<protein>
    <submittedName>
        <fullName evidence="1">Uncharacterized protein</fullName>
    </submittedName>
</protein>
<comment type="caution">
    <text evidence="1">The sequence shown here is derived from an EMBL/GenBank/DDBJ whole genome shotgun (WGS) entry which is preliminary data.</text>
</comment>
<evidence type="ECO:0000313" key="2">
    <source>
        <dbReference type="Proteomes" id="UP000316562"/>
    </source>
</evidence>
<proteinExistence type="predicted"/>
<gene>
    <name evidence="1" type="ORF">EVJ46_09985</name>
</gene>
<dbReference type="EMBL" id="SGBC01000005">
    <property type="protein sequence ID" value="RZD15577.1"/>
    <property type="molecule type" value="Genomic_DNA"/>
</dbReference>
<evidence type="ECO:0000313" key="1">
    <source>
        <dbReference type="EMBL" id="RZD15577.1"/>
    </source>
</evidence>
<dbReference type="Proteomes" id="UP000316562">
    <property type="component" value="Unassembled WGS sequence"/>
</dbReference>
<reference evidence="1 2" key="1">
    <citation type="journal article" date="2019" name="ISME J.">
        <title>Insights into ecological role of a new deltaproteobacterial order Candidatus Acidulodesulfobacterales by metagenomics and metatranscriptomics.</title>
        <authorList>
            <person name="Tan S."/>
            <person name="Liu J."/>
            <person name="Fang Y."/>
            <person name="Hedlund B.P."/>
            <person name="Lian Z.H."/>
            <person name="Huang L.Y."/>
            <person name="Li J.T."/>
            <person name="Huang L.N."/>
            <person name="Li W.J."/>
            <person name="Jiang H.C."/>
            <person name="Dong H.L."/>
            <person name="Shu W.S."/>
        </authorList>
    </citation>
    <scope>NUCLEOTIDE SEQUENCE [LARGE SCALE GENOMIC DNA]</scope>
    <source>
        <strain evidence="1">AP2</strain>
    </source>
</reference>
<organism evidence="1 2">
    <name type="scientific">Acididesulfobacter guangdongensis</name>
    <dbReference type="NCBI Taxonomy" id="2597225"/>
    <lineage>
        <taxon>Bacteria</taxon>
        <taxon>Deltaproteobacteria</taxon>
        <taxon>Candidatus Acidulodesulfobacterales</taxon>
        <taxon>Candidatus Acididesulfobacter</taxon>
    </lineage>
</organism>